<evidence type="ECO:0000256" key="11">
    <source>
        <dbReference type="SAM" id="MobiDB-lite"/>
    </source>
</evidence>
<dbReference type="GO" id="GO:0008270">
    <property type="term" value="F:zinc ion binding"/>
    <property type="evidence" value="ECO:0007669"/>
    <property type="project" value="InterPro"/>
</dbReference>
<dbReference type="InterPro" id="IPR023395">
    <property type="entry name" value="MCP_dom_sf"/>
</dbReference>
<evidence type="ECO:0000256" key="6">
    <source>
        <dbReference type="ARBA" id="ARBA00022792"/>
    </source>
</evidence>
<evidence type="ECO:0000259" key="12">
    <source>
        <dbReference type="PROSITE" id="PS50048"/>
    </source>
</evidence>
<keyword evidence="5" id="KW-0677">Repeat</keyword>
<dbReference type="GeneID" id="87918449"/>
<dbReference type="CDD" id="cd00067">
    <property type="entry name" value="GAL4"/>
    <property type="match status" value="1"/>
</dbReference>
<name>A0AAE1M0E8_9HYPO</name>
<reference evidence="13" key="1">
    <citation type="submission" date="2023-11" db="EMBL/GenBank/DDBJ databases">
        <title>The genome sequences of three competitors of mushroom-forming fungi.</title>
        <authorList>
            <person name="Beijen E."/>
            <person name="Ohm R.A."/>
        </authorList>
    </citation>
    <scope>NUCLEOTIDE SEQUENCE</scope>
    <source>
        <strain evidence="13">CBS 100526</strain>
    </source>
</reference>
<feature type="region of interest" description="Disordered" evidence="11">
    <location>
        <begin position="315"/>
        <end position="354"/>
    </location>
</feature>
<dbReference type="PROSITE" id="PS50920">
    <property type="entry name" value="SOLCAR"/>
    <property type="match status" value="2"/>
</dbReference>
<dbReference type="InterPro" id="IPR036864">
    <property type="entry name" value="Zn2-C6_fun-type_DNA-bd_sf"/>
</dbReference>
<dbReference type="PROSITE" id="PS00463">
    <property type="entry name" value="ZN2_CY6_FUNGAL_1"/>
    <property type="match status" value="1"/>
</dbReference>
<feature type="compositionally biased region" description="Basic and acidic residues" evidence="11">
    <location>
        <begin position="327"/>
        <end position="338"/>
    </location>
</feature>
<dbReference type="PROSITE" id="PS50048">
    <property type="entry name" value="ZN2_CY6_FUNGAL_2"/>
    <property type="match status" value="1"/>
</dbReference>
<sequence length="714" mass="78177">MPSFGSGDILSAAAVATVVVDVTVHPMDTIITRIQSPAYKTHYRQLNGLFHRNLFQGLYQGFGPTLIAGIPSSAGFFAIYEGSKNVFENAQKSGHLQLIPLPVAHAISGAAADLVACAIINPAEVLKQNAQVSWQRNSSLKQRSHLMQAMKAFSRQPTQLWTGYTMLVASSLPGTSLTFSLYEWLKQRLTAARDSDLTRDIQYQAKVSAVSAAIAAGCASCIFVPVDVVKTRMRLAAGGNTPASSSAKIVVQSPVDIAKNILRTEGDLSLIAVGSLSAAIELPVEPSNHMVASSVSPTADGDIITSFTIPRKQTPVSIDTDSSIRPTADEKETMDAESNKSPPLKGKRKPVPGKGFNKSRQGCYNCKRRRVKCSEAKPECCSCGRMGLFCVYPETPRPTLQRSDNTTCSSLKSCVNLNHLQFYHHFLLEAYPPAPHGAEPVWHNVAAMSHEYEFLANAILGLSAQHLTLFHGADYSIQALDLRVAAINGLNEALSQPCLTTIGADAQYAAIIALTYQSAYMPDAMMEFITMLRGWMFIQTKVVPDLEMSMFRNFTRDAFVGSMKQHIAQQLTNKSAIMLDDYLASLKVVRALCQGTAEIKYLSALERLGRLAEQSPIEAFLEIVPCYGLTNKMTEEEFKAFTEPSNSCARVLLSHFLMLNYALEQHFLSPKPNHFAFCKEISTAWVVRVAAGLPFRFQQHMMWPLGIATGSMKT</sequence>
<evidence type="ECO:0000256" key="4">
    <source>
        <dbReference type="ARBA" id="ARBA00022692"/>
    </source>
</evidence>
<dbReference type="Proteomes" id="UP001273209">
    <property type="component" value="Unassembled WGS sequence"/>
</dbReference>
<evidence type="ECO:0000256" key="9">
    <source>
        <dbReference type="ARBA" id="ARBA00023242"/>
    </source>
</evidence>
<feature type="domain" description="Zn(2)-C6 fungal-type" evidence="12">
    <location>
        <begin position="362"/>
        <end position="392"/>
    </location>
</feature>
<keyword evidence="8 10" id="KW-0472">Membrane</keyword>
<evidence type="ECO:0000256" key="5">
    <source>
        <dbReference type="ARBA" id="ARBA00022737"/>
    </source>
</evidence>
<dbReference type="SMART" id="SM00066">
    <property type="entry name" value="GAL4"/>
    <property type="match status" value="1"/>
</dbReference>
<keyword evidence="4 10" id="KW-0812">Transmembrane</keyword>
<gene>
    <name evidence="13" type="ORF">Triagg1_4170</name>
</gene>
<feature type="repeat" description="Solcar" evidence="10">
    <location>
        <begin position="4"/>
        <end position="86"/>
    </location>
</feature>
<dbReference type="RefSeq" id="XP_062756677.1">
    <property type="nucleotide sequence ID" value="XM_062898544.1"/>
</dbReference>
<dbReference type="SUPFAM" id="SSF57701">
    <property type="entry name" value="Zn2/Cys6 DNA-binding domain"/>
    <property type="match status" value="1"/>
</dbReference>
<evidence type="ECO:0000256" key="1">
    <source>
        <dbReference type="ARBA" id="ARBA00004141"/>
    </source>
</evidence>
<evidence type="ECO:0000256" key="10">
    <source>
        <dbReference type="PROSITE-ProRule" id="PRU00282"/>
    </source>
</evidence>
<dbReference type="InterPro" id="IPR021858">
    <property type="entry name" value="Fun_TF"/>
</dbReference>
<keyword evidence="6" id="KW-0999">Mitochondrion inner membrane</keyword>
<dbReference type="GO" id="GO:0016020">
    <property type="term" value="C:membrane"/>
    <property type="evidence" value="ECO:0007669"/>
    <property type="project" value="UniProtKB-SubCell"/>
</dbReference>
<dbReference type="GO" id="GO:0000981">
    <property type="term" value="F:DNA-binding transcription factor activity, RNA polymerase II-specific"/>
    <property type="evidence" value="ECO:0007669"/>
    <property type="project" value="InterPro"/>
</dbReference>
<dbReference type="Pfam" id="PF11951">
    <property type="entry name" value="Fungal_trans_2"/>
    <property type="match status" value="1"/>
</dbReference>
<evidence type="ECO:0000256" key="8">
    <source>
        <dbReference type="ARBA" id="ARBA00023136"/>
    </source>
</evidence>
<dbReference type="Pfam" id="PF00172">
    <property type="entry name" value="Zn_clus"/>
    <property type="match status" value="1"/>
</dbReference>
<evidence type="ECO:0000256" key="7">
    <source>
        <dbReference type="ARBA" id="ARBA00022989"/>
    </source>
</evidence>
<dbReference type="InterPro" id="IPR001138">
    <property type="entry name" value="Zn2Cys6_DnaBD"/>
</dbReference>
<keyword evidence="6" id="KW-0496">Mitochondrion</keyword>
<organism evidence="13 14">
    <name type="scientific">Trichoderma aggressivum f. europaeum</name>
    <dbReference type="NCBI Taxonomy" id="173218"/>
    <lineage>
        <taxon>Eukaryota</taxon>
        <taxon>Fungi</taxon>
        <taxon>Dikarya</taxon>
        <taxon>Ascomycota</taxon>
        <taxon>Pezizomycotina</taxon>
        <taxon>Sordariomycetes</taxon>
        <taxon>Hypocreomycetidae</taxon>
        <taxon>Hypocreales</taxon>
        <taxon>Hypocreaceae</taxon>
        <taxon>Trichoderma</taxon>
    </lineage>
</organism>
<keyword evidence="9" id="KW-0539">Nucleus</keyword>
<comment type="caution">
    <text evidence="13">The sequence shown here is derived from an EMBL/GenBank/DDBJ whole genome shotgun (WGS) entry which is preliminary data.</text>
</comment>
<dbReference type="Pfam" id="PF00153">
    <property type="entry name" value="Mito_carr"/>
    <property type="match status" value="3"/>
</dbReference>
<dbReference type="Gene3D" id="4.10.240.10">
    <property type="entry name" value="Zn(2)-C6 fungal-type DNA-binding domain"/>
    <property type="match status" value="1"/>
</dbReference>
<dbReference type="SUPFAM" id="SSF103506">
    <property type="entry name" value="Mitochondrial carrier"/>
    <property type="match status" value="1"/>
</dbReference>
<feature type="repeat" description="Solcar" evidence="10">
    <location>
        <begin position="100"/>
        <end position="188"/>
    </location>
</feature>
<accession>A0AAE1M0E8</accession>
<dbReference type="InterPro" id="IPR018108">
    <property type="entry name" value="MCP_transmembrane"/>
</dbReference>
<dbReference type="Gene3D" id="1.50.40.10">
    <property type="entry name" value="Mitochondrial carrier domain"/>
    <property type="match status" value="1"/>
</dbReference>
<evidence type="ECO:0000313" key="14">
    <source>
        <dbReference type="Proteomes" id="UP001273209"/>
    </source>
</evidence>
<evidence type="ECO:0000313" key="13">
    <source>
        <dbReference type="EMBL" id="KAK4076567.1"/>
    </source>
</evidence>
<feature type="compositionally biased region" description="Polar residues" evidence="11">
    <location>
        <begin position="315"/>
        <end position="325"/>
    </location>
</feature>
<keyword evidence="3" id="KW-0813">Transport</keyword>
<evidence type="ECO:0000256" key="3">
    <source>
        <dbReference type="ARBA" id="ARBA00022448"/>
    </source>
</evidence>
<protein>
    <submittedName>
        <fullName evidence="13">Transcriptional regulator family: Fungal Specific TF</fullName>
    </submittedName>
</protein>
<dbReference type="EMBL" id="JAWRVG010000013">
    <property type="protein sequence ID" value="KAK4076567.1"/>
    <property type="molecule type" value="Genomic_DNA"/>
</dbReference>
<comment type="similarity">
    <text evidence="2">Belongs to the mitochondrial carrier (TC 2.A.29) family.</text>
</comment>
<dbReference type="AlphaFoldDB" id="A0AAE1M0E8"/>
<keyword evidence="14" id="KW-1185">Reference proteome</keyword>
<comment type="subcellular location">
    <subcellularLocation>
        <location evidence="1">Membrane</location>
        <topology evidence="1">Multi-pass membrane protein</topology>
    </subcellularLocation>
</comment>
<proteinExistence type="inferred from homology"/>
<dbReference type="PANTHER" id="PTHR45667">
    <property type="entry name" value="S-ADENOSYLMETHIONINE MITOCHONDRIAL CARRIER PROTEIN"/>
    <property type="match status" value="1"/>
</dbReference>
<keyword evidence="7" id="KW-1133">Transmembrane helix</keyword>
<evidence type="ECO:0000256" key="2">
    <source>
        <dbReference type="ARBA" id="ARBA00006375"/>
    </source>
</evidence>